<feature type="transmembrane region" description="Helical" evidence="1">
    <location>
        <begin position="51"/>
        <end position="70"/>
    </location>
</feature>
<geneLocation type="mitochondrion" evidence="2"/>
<dbReference type="AlphaFoldDB" id="A0A0K0YD73"/>
<name>A0A0K0YD73_9ANNE</name>
<feature type="transmembrane region" description="Helical" evidence="1">
    <location>
        <begin position="82"/>
        <end position="101"/>
    </location>
</feature>
<keyword evidence="2" id="KW-0496">Mitochondrion</keyword>
<keyword evidence="1" id="KW-0472">Membrane</keyword>
<sequence length="162" mass="18596">MLFKLLPITLTIFSIITLVTEPPLLIGLLVMIMALMFTALSVFLLPSWMSMIIFLVYVGGLLVMFSYFLATQPNTKLIINKPFLILLFFMLYLLTLPWLLYPPLLPPKMSAPNLMLMLSSMNMFTISLMGSILLLTLIVVVFFMRVYIGPLRPHKAKKYHYN</sequence>
<dbReference type="EMBL" id="KR534503">
    <property type="protein sequence ID" value="AKS48924.1"/>
    <property type="molecule type" value="Genomic_DNA"/>
</dbReference>
<keyword evidence="1" id="KW-0812">Transmembrane</keyword>
<gene>
    <name evidence="2" type="primary">NAD6</name>
</gene>
<evidence type="ECO:0000256" key="1">
    <source>
        <dbReference type="SAM" id="Phobius"/>
    </source>
</evidence>
<organism evidence="2">
    <name type="scientific">Trypanobia cryptica</name>
    <dbReference type="NCBI Taxonomy" id="2814713"/>
    <lineage>
        <taxon>Eukaryota</taxon>
        <taxon>Metazoa</taxon>
        <taxon>Spiralia</taxon>
        <taxon>Lophotrochozoa</taxon>
        <taxon>Annelida</taxon>
        <taxon>Polychaeta</taxon>
        <taxon>Errantia</taxon>
        <taxon>Phyllodocida</taxon>
        <taxon>Syllidae</taxon>
        <taxon>Trypanobia</taxon>
    </lineage>
</organism>
<keyword evidence="1" id="KW-1133">Transmembrane helix</keyword>
<feature type="transmembrane region" description="Helical" evidence="1">
    <location>
        <begin position="121"/>
        <end position="148"/>
    </location>
</feature>
<evidence type="ECO:0000313" key="2">
    <source>
        <dbReference type="EMBL" id="AKS48924.1"/>
    </source>
</evidence>
<accession>A0A0K0YD73</accession>
<proteinExistence type="predicted"/>
<reference evidence="2" key="1">
    <citation type="journal article" date="2015" name="Sci. Rep.">
        <title>The making of a branching annelid: an analysis of complete mitochondrial genome and ribosomal data of Ramisyllis multicaudata.</title>
        <authorList>
            <person name="Aguado M.T."/>
            <person name="Glasby C.J."/>
            <person name="Schroeder P.C."/>
            <person name="Weigert A."/>
            <person name="Bleidorn C."/>
        </authorList>
    </citation>
    <scope>NUCLEOTIDE SEQUENCE</scope>
</reference>
<protein>
    <submittedName>
        <fullName evidence="2">NADH dehydrogenase subunit 6</fullName>
    </submittedName>
</protein>
<feature type="transmembrane region" description="Helical" evidence="1">
    <location>
        <begin position="12"/>
        <end position="45"/>
    </location>
</feature>